<comment type="caution">
    <text evidence="2">The sequence shown here is derived from an EMBL/GenBank/DDBJ whole genome shotgun (WGS) entry which is preliminary data.</text>
</comment>
<gene>
    <name evidence="2" type="ORF">HNO88_001820</name>
</gene>
<dbReference type="InterPro" id="IPR029063">
    <property type="entry name" value="SAM-dependent_MTases_sf"/>
</dbReference>
<name>A0A7W7K936_9SPHN</name>
<feature type="domain" description="Methyltransferase" evidence="1">
    <location>
        <begin position="61"/>
        <end position="148"/>
    </location>
</feature>
<keyword evidence="2" id="KW-0489">Methyltransferase</keyword>
<proteinExistence type="predicted"/>
<keyword evidence="3" id="KW-1185">Reference proteome</keyword>
<dbReference type="Gene3D" id="3.40.50.150">
    <property type="entry name" value="Vaccinia Virus protein VP39"/>
    <property type="match status" value="1"/>
</dbReference>
<evidence type="ECO:0000313" key="3">
    <source>
        <dbReference type="Proteomes" id="UP000555448"/>
    </source>
</evidence>
<dbReference type="CDD" id="cd02440">
    <property type="entry name" value="AdoMet_MTases"/>
    <property type="match status" value="1"/>
</dbReference>
<dbReference type="Proteomes" id="UP000555448">
    <property type="component" value="Unassembled WGS sequence"/>
</dbReference>
<dbReference type="EMBL" id="JACHLR010000006">
    <property type="protein sequence ID" value="MBB4858497.1"/>
    <property type="molecule type" value="Genomic_DNA"/>
</dbReference>
<dbReference type="GO" id="GO:0032259">
    <property type="term" value="P:methylation"/>
    <property type="evidence" value="ECO:0007669"/>
    <property type="project" value="UniProtKB-KW"/>
</dbReference>
<evidence type="ECO:0000259" key="1">
    <source>
        <dbReference type="Pfam" id="PF13649"/>
    </source>
</evidence>
<keyword evidence="2" id="KW-0808">Transferase</keyword>
<sequence length="234" mass="26496">MPDLRHRSQAAEWMDGAEVTPEDFAACVKDLAAVNTVTLARGPTLRFVTEAVRQAPRTPTILDVGFGAGDMLRAIAEVLRARGLSARLVGIDLNPRSEPVARSLTPPDASIEWCTGDAYAWAERERPDLIISSLVTHHMDDAEVVRFCTWMEATAGLGWFVNDLHRHALPWYGFTALAALARWHPFVRHDGPLSIARSFRRDEWHALLRQAGVDRAASVRWRFPFRYCVERRRW</sequence>
<organism evidence="2 3">
    <name type="scientific">Novosphingobium chloroacetimidivorans</name>
    <dbReference type="NCBI Taxonomy" id="1428314"/>
    <lineage>
        <taxon>Bacteria</taxon>
        <taxon>Pseudomonadati</taxon>
        <taxon>Pseudomonadota</taxon>
        <taxon>Alphaproteobacteria</taxon>
        <taxon>Sphingomonadales</taxon>
        <taxon>Sphingomonadaceae</taxon>
        <taxon>Novosphingobium</taxon>
    </lineage>
</organism>
<dbReference type="Pfam" id="PF13649">
    <property type="entry name" value="Methyltransf_25"/>
    <property type="match status" value="1"/>
</dbReference>
<accession>A0A7W7K936</accession>
<dbReference type="RefSeq" id="WP_221419906.1">
    <property type="nucleotide sequence ID" value="NZ_JACHLR010000006.1"/>
</dbReference>
<protein>
    <submittedName>
        <fullName evidence="2">SAM-dependent methyltransferase</fullName>
    </submittedName>
</protein>
<dbReference type="AlphaFoldDB" id="A0A7W7K936"/>
<dbReference type="SUPFAM" id="SSF53335">
    <property type="entry name" value="S-adenosyl-L-methionine-dependent methyltransferases"/>
    <property type="match status" value="1"/>
</dbReference>
<evidence type="ECO:0000313" key="2">
    <source>
        <dbReference type="EMBL" id="MBB4858497.1"/>
    </source>
</evidence>
<dbReference type="GO" id="GO:0008168">
    <property type="term" value="F:methyltransferase activity"/>
    <property type="evidence" value="ECO:0007669"/>
    <property type="project" value="UniProtKB-KW"/>
</dbReference>
<reference evidence="2 3" key="1">
    <citation type="submission" date="2020-08" db="EMBL/GenBank/DDBJ databases">
        <title>Functional genomics of gut bacteria from endangered species of beetles.</title>
        <authorList>
            <person name="Carlos-Shanley C."/>
        </authorList>
    </citation>
    <scope>NUCLEOTIDE SEQUENCE [LARGE SCALE GENOMIC DNA]</scope>
    <source>
        <strain evidence="2 3">S00245</strain>
    </source>
</reference>
<dbReference type="InterPro" id="IPR041698">
    <property type="entry name" value="Methyltransf_25"/>
</dbReference>